<dbReference type="WBParaSite" id="PTRK_0001395600.1">
    <property type="protein sequence ID" value="PTRK_0001395600.1"/>
    <property type="gene ID" value="PTRK_0001395600"/>
</dbReference>
<accession>A0A0N4ZYU0</accession>
<reference evidence="2" key="1">
    <citation type="submission" date="2017-02" db="UniProtKB">
        <authorList>
            <consortium name="WormBaseParasite"/>
        </authorList>
    </citation>
    <scope>IDENTIFICATION</scope>
</reference>
<sequence>MDYNQRQPVHNEDSCTSVINISPSTTESLNIGTYTKLNLENEYDFPSSLTSRNSHSVDSCSSCYSTGDEMEYITHVGSVASISTSSVYLGKSEKKKKDDLKTALNIVDHSTATICSDNEATQRIHQKRGLHNGLENFKRHELCLSVKRLPPYLVNVLQNKDVEILEVTDQVNIGTTNGFLYNVYFLSNEKNANIPSFIKDFYQSQPLSKFHKK</sequence>
<keyword evidence="1" id="KW-1185">Reference proteome</keyword>
<organism evidence="1 2">
    <name type="scientific">Parastrongyloides trichosuri</name>
    <name type="common">Possum-specific nematode worm</name>
    <dbReference type="NCBI Taxonomy" id="131310"/>
    <lineage>
        <taxon>Eukaryota</taxon>
        <taxon>Metazoa</taxon>
        <taxon>Ecdysozoa</taxon>
        <taxon>Nematoda</taxon>
        <taxon>Chromadorea</taxon>
        <taxon>Rhabditida</taxon>
        <taxon>Tylenchina</taxon>
        <taxon>Panagrolaimomorpha</taxon>
        <taxon>Strongyloidoidea</taxon>
        <taxon>Strongyloididae</taxon>
        <taxon>Parastrongyloides</taxon>
    </lineage>
</organism>
<evidence type="ECO:0000313" key="1">
    <source>
        <dbReference type="Proteomes" id="UP000038045"/>
    </source>
</evidence>
<dbReference type="Proteomes" id="UP000038045">
    <property type="component" value="Unplaced"/>
</dbReference>
<dbReference type="AlphaFoldDB" id="A0A0N4ZYU0"/>
<protein>
    <submittedName>
        <fullName evidence="2">Uncharacterized protein</fullName>
    </submittedName>
</protein>
<evidence type="ECO:0000313" key="2">
    <source>
        <dbReference type="WBParaSite" id="PTRK_0001395600.1"/>
    </source>
</evidence>
<name>A0A0N4ZYU0_PARTI</name>
<proteinExistence type="predicted"/>